<dbReference type="InterPro" id="IPR041470">
    <property type="entry name" value="GCP_N"/>
</dbReference>
<dbReference type="PANTHER" id="PTHR19302">
    <property type="entry name" value="GAMMA TUBULIN COMPLEX PROTEIN"/>
    <property type="match status" value="1"/>
</dbReference>
<dbReference type="RefSeq" id="XP_018188951.1">
    <property type="nucleotide sequence ID" value="XM_018334239.1"/>
</dbReference>
<dbReference type="OrthoDB" id="775571at2759"/>
<evidence type="ECO:0000256" key="1">
    <source>
        <dbReference type="ARBA" id="ARBA00010337"/>
    </source>
</evidence>
<feature type="domain" description="Gamma tubulin complex component C-terminal" evidence="6">
    <location>
        <begin position="586"/>
        <end position="954"/>
    </location>
</feature>
<dbReference type="InParanoid" id="A0A165HEP0"/>
<dbReference type="GO" id="GO:0051011">
    <property type="term" value="F:microtubule minus-end binding"/>
    <property type="evidence" value="ECO:0007669"/>
    <property type="project" value="TreeGrafter"/>
</dbReference>
<dbReference type="AlphaFoldDB" id="A0A165HEP0"/>
<dbReference type="Gene3D" id="1.20.120.1900">
    <property type="entry name" value="Gamma-tubulin complex, C-terminal domain"/>
    <property type="match status" value="1"/>
</dbReference>
<dbReference type="Proteomes" id="UP000076632">
    <property type="component" value="Unassembled WGS sequence"/>
</dbReference>
<dbReference type="GO" id="GO:0031122">
    <property type="term" value="P:cytoplasmic microtubule organization"/>
    <property type="evidence" value="ECO:0007669"/>
    <property type="project" value="TreeGrafter"/>
</dbReference>
<dbReference type="GO" id="GO:0051321">
    <property type="term" value="P:meiotic cell cycle"/>
    <property type="evidence" value="ECO:0007669"/>
    <property type="project" value="TreeGrafter"/>
</dbReference>
<dbReference type="InterPro" id="IPR007259">
    <property type="entry name" value="GCP"/>
</dbReference>
<dbReference type="PANTHER" id="PTHR19302:SF70">
    <property type="entry name" value="GAMMA-TUBULIN COMPLEX COMPONENT 6"/>
    <property type="match status" value="1"/>
</dbReference>
<dbReference type="STRING" id="1328760.A0A165HEP0"/>
<evidence type="ECO:0000256" key="4">
    <source>
        <dbReference type="ARBA" id="ARBA00023212"/>
    </source>
</evidence>
<gene>
    <name evidence="8" type="ORF">L228DRAFT_260229</name>
</gene>
<dbReference type="GO" id="GO:0043015">
    <property type="term" value="F:gamma-tubulin binding"/>
    <property type="evidence" value="ECO:0007669"/>
    <property type="project" value="InterPro"/>
</dbReference>
<evidence type="ECO:0000256" key="5">
    <source>
        <dbReference type="RuleBase" id="RU363050"/>
    </source>
</evidence>
<evidence type="ECO:0000259" key="6">
    <source>
        <dbReference type="Pfam" id="PF04130"/>
    </source>
</evidence>
<reference evidence="8 9" key="1">
    <citation type="journal article" date="2016" name="Fungal Biol.">
        <title>The genome of Xylona heveae provides a window into fungal endophytism.</title>
        <authorList>
            <person name="Gazis R."/>
            <person name="Kuo A."/>
            <person name="Riley R."/>
            <person name="LaButti K."/>
            <person name="Lipzen A."/>
            <person name="Lin J."/>
            <person name="Amirebrahimi M."/>
            <person name="Hesse C.N."/>
            <person name="Spatafora J.W."/>
            <person name="Henrissat B."/>
            <person name="Hainaut M."/>
            <person name="Grigoriev I.V."/>
            <person name="Hibbett D.S."/>
        </authorList>
    </citation>
    <scope>NUCLEOTIDE SEQUENCE [LARGE SCALE GENOMIC DNA]</scope>
    <source>
        <strain evidence="8 9">TC161</strain>
    </source>
</reference>
<comment type="similarity">
    <text evidence="1 5">Belongs to the TUBGCP family.</text>
</comment>
<sequence length="959" mass="108424">MDRFNGILLDEHDSDPFALHDLWRPSVFTELDTPSSSRLFPIADEKSNQLVLRPSESLNLLLPKLDDFKYGLSGDRSSPRTDPEDFAVAAEDKSTEEEYCKGEDIWRESDVITSRAACRRYHCWEASLSEAFEYPGTPYITEAGAGAFDALLLSTKETSESGKIVEIEIFIKCLTYLGLGQNSLLFSFDEYAQSFYPKIPGAHPAGYSSTSFTSLIGELLRCGNQMRRLRGLAGTGFFRGLATGMALADAISIAVSTLQMQMSVDATNINTIVELHRFFQRPKLMLSCMDELVSAVSGLETDSAVLESLYIAIQKIESKHAWLRGTVIEIFTRVFQPWLEFVESWIGLHRSEGLVDFALEMENTFVKRGSDIRAAELAGSYKYTDYHLDRKLMPSFVHAEEAEIIFETGRGLRHLLNHHPDHPLAKVELSSTVEPPCLRWKISWDIESVEARAKEYEQNLMKEIRKYSAELAADDPNAGVNITASNGPHSVFEIFGRSQEDIQAQITVSNGLFERPLLSIQRGADGGLGEALLRDLESHTEAEDDSYPLHPPISAGPLLSFYPIILAQSRLINTCCLRMIFKEYDLKLHLSLQRRYQLFGDGLFSSRLTQALFDPNLESTERRRGVSFSGGLMGLQLGSRESWPPASSELRLALMGILSETYHVGDQATDSSGAGYLGRTNDLPGGLSFAVRAVPADGLEKIMNRDGVEALDFLRLYYQPPLALQPVIDDVSLDKYDCIFKLLLRVLRLVYSVNQHRREMIICASNRKFGALEQRFSIEAHHFVTNVFAYFLEIAIDSTWRRFEAKLEEIERVIDQEDSYITGGIHKLRQYHERTLNRIMFSLFLRKRQQEVMDLLTSIFSTILRFAALQNSVTPRNEGTPSRKKEVQALYLDFQKRASLFITVCRGLSERRGYGERKASLDNEDDLFGIEDKSEDGGNTIGHLVLRLDMNNYYSTRRH</sequence>
<name>A0A165HEP0_XYLHT</name>
<evidence type="ECO:0000313" key="9">
    <source>
        <dbReference type="Proteomes" id="UP000076632"/>
    </source>
</evidence>
<accession>A0A165HEP0</accession>
<dbReference type="InterPro" id="IPR040457">
    <property type="entry name" value="GCP_C"/>
</dbReference>
<keyword evidence="4 5" id="KW-0206">Cytoskeleton</keyword>
<dbReference type="GO" id="GO:0005874">
    <property type="term" value="C:microtubule"/>
    <property type="evidence" value="ECO:0007669"/>
    <property type="project" value="UniProtKB-KW"/>
</dbReference>
<dbReference type="GO" id="GO:0005816">
    <property type="term" value="C:spindle pole body"/>
    <property type="evidence" value="ECO:0007669"/>
    <property type="project" value="UniProtKB-ARBA"/>
</dbReference>
<protein>
    <recommendedName>
        <fullName evidence="5">Spindle pole body component</fullName>
    </recommendedName>
</protein>
<dbReference type="GO" id="GO:0000930">
    <property type="term" value="C:gamma-tubulin complex"/>
    <property type="evidence" value="ECO:0007669"/>
    <property type="project" value="TreeGrafter"/>
</dbReference>
<dbReference type="GeneID" id="28899376"/>
<keyword evidence="2 5" id="KW-0963">Cytoplasm</keyword>
<comment type="subcellular location">
    <subcellularLocation>
        <location evidence="5">Cytoplasm</location>
        <location evidence="5">Cytoskeleton</location>
        <location evidence="5">Microtubule organizing center</location>
    </subcellularLocation>
</comment>
<dbReference type="GO" id="GO:0007020">
    <property type="term" value="P:microtubule nucleation"/>
    <property type="evidence" value="ECO:0007669"/>
    <property type="project" value="InterPro"/>
</dbReference>
<evidence type="ECO:0000313" key="8">
    <source>
        <dbReference type="EMBL" id="KZF23396.1"/>
    </source>
</evidence>
<keyword evidence="9" id="KW-1185">Reference proteome</keyword>
<dbReference type="OMA" id="DYCFHVG"/>
<dbReference type="Pfam" id="PF04130">
    <property type="entry name" value="GCP_C_terminal"/>
    <property type="match status" value="1"/>
</dbReference>
<dbReference type="EMBL" id="KV407457">
    <property type="protein sequence ID" value="KZF23396.1"/>
    <property type="molecule type" value="Genomic_DNA"/>
</dbReference>
<dbReference type="InterPro" id="IPR042241">
    <property type="entry name" value="GCP_C_sf"/>
</dbReference>
<proteinExistence type="inferred from homology"/>
<dbReference type="Pfam" id="PF17681">
    <property type="entry name" value="GCP_N_terminal"/>
    <property type="match status" value="1"/>
</dbReference>
<dbReference type="GO" id="GO:0000278">
    <property type="term" value="P:mitotic cell cycle"/>
    <property type="evidence" value="ECO:0007669"/>
    <property type="project" value="TreeGrafter"/>
</dbReference>
<organism evidence="8 9">
    <name type="scientific">Xylona heveae (strain CBS 132557 / TC161)</name>
    <dbReference type="NCBI Taxonomy" id="1328760"/>
    <lineage>
        <taxon>Eukaryota</taxon>
        <taxon>Fungi</taxon>
        <taxon>Dikarya</taxon>
        <taxon>Ascomycota</taxon>
        <taxon>Pezizomycotina</taxon>
        <taxon>Xylonomycetes</taxon>
        <taxon>Xylonales</taxon>
        <taxon>Xylonaceae</taxon>
        <taxon>Xylona</taxon>
    </lineage>
</organism>
<evidence type="ECO:0000256" key="2">
    <source>
        <dbReference type="ARBA" id="ARBA00022490"/>
    </source>
</evidence>
<dbReference type="GO" id="GO:0051225">
    <property type="term" value="P:spindle assembly"/>
    <property type="evidence" value="ECO:0007669"/>
    <property type="project" value="TreeGrafter"/>
</dbReference>
<feature type="domain" description="Gamma tubulin complex component protein N-terminal" evidence="7">
    <location>
        <begin position="171"/>
        <end position="437"/>
    </location>
</feature>
<keyword evidence="3 5" id="KW-0493">Microtubule</keyword>
<dbReference type="GO" id="GO:0000922">
    <property type="term" value="C:spindle pole"/>
    <property type="evidence" value="ECO:0007669"/>
    <property type="project" value="InterPro"/>
</dbReference>
<evidence type="ECO:0000259" key="7">
    <source>
        <dbReference type="Pfam" id="PF17681"/>
    </source>
</evidence>
<evidence type="ECO:0000256" key="3">
    <source>
        <dbReference type="ARBA" id="ARBA00022701"/>
    </source>
</evidence>